<comment type="caution">
    <text evidence="1">The sequence shown here is derived from an EMBL/GenBank/DDBJ whole genome shotgun (WGS) entry which is preliminary data.</text>
</comment>
<name>A0A4R8SBY8_9MYCO</name>
<evidence type="ECO:0000313" key="1">
    <source>
        <dbReference type="EMBL" id="TDZ92106.1"/>
    </source>
</evidence>
<dbReference type="EMBL" id="PECM01000005">
    <property type="protein sequence ID" value="TEA07336.1"/>
    <property type="molecule type" value="Genomic_DNA"/>
</dbReference>
<sequence length="61" mass="7275">MSRDLIGTVWVSKDGKRSIVIEGYDGSMYYSYTDLDGKRRRYIQSSGLFRKYIRRDSEDRK</sequence>
<dbReference type="AlphaFoldDB" id="A0A4R8SBY8"/>
<dbReference type="RefSeq" id="WP_134148753.1">
    <property type="nucleotide sequence ID" value="NZ_PECK01000008.1"/>
</dbReference>
<dbReference type="Proteomes" id="UP000295685">
    <property type="component" value="Unassembled WGS sequence"/>
</dbReference>
<evidence type="ECO:0000313" key="2">
    <source>
        <dbReference type="EMBL" id="TEA07336.1"/>
    </source>
</evidence>
<evidence type="ECO:0000313" key="4">
    <source>
        <dbReference type="Proteomes" id="UP000295685"/>
    </source>
</evidence>
<evidence type="ECO:0000313" key="3">
    <source>
        <dbReference type="Proteomes" id="UP000294844"/>
    </source>
</evidence>
<proteinExistence type="predicted"/>
<gene>
    <name evidence="2" type="ORF">CCUG60883_01369</name>
    <name evidence="1" type="ORF">CCUG60885_04220</name>
</gene>
<reference evidence="3 4" key="1">
    <citation type="journal article" date="2019" name="Sci. Rep.">
        <title>Extended insight into the Mycobacterium chelonae-abscessus complex through whole genome sequencing of Mycobacterium salmoniphilum outbreak and Mycobacterium salmoniphilum-like strains.</title>
        <authorList>
            <person name="Behra P.R.K."/>
            <person name="Das S."/>
            <person name="Pettersson B.M.F."/>
            <person name="Shirreff L."/>
            <person name="DuCote T."/>
            <person name="Jacobsson K.G."/>
            <person name="Ennis D.G."/>
            <person name="Kirsebom L.A."/>
        </authorList>
    </citation>
    <scope>NUCLEOTIDE SEQUENCE [LARGE SCALE GENOMIC DNA]</scope>
    <source>
        <strain evidence="2 3">CCUG 60883</strain>
        <strain evidence="1 4">CCUG 60885</strain>
    </source>
</reference>
<dbReference type="EMBL" id="PECK01000008">
    <property type="protein sequence ID" value="TDZ92106.1"/>
    <property type="molecule type" value="Genomic_DNA"/>
</dbReference>
<protein>
    <submittedName>
        <fullName evidence="1">Uncharacterized protein</fullName>
    </submittedName>
</protein>
<accession>A0A4R8SBY8</accession>
<organism evidence="1 4">
    <name type="scientific">Mycobacteroides salmoniphilum</name>
    <dbReference type="NCBI Taxonomy" id="404941"/>
    <lineage>
        <taxon>Bacteria</taxon>
        <taxon>Bacillati</taxon>
        <taxon>Actinomycetota</taxon>
        <taxon>Actinomycetes</taxon>
        <taxon>Mycobacteriales</taxon>
        <taxon>Mycobacteriaceae</taxon>
        <taxon>Mycobacteroides</taxon>
    </lineage>
</organism>
<dbReference type="Proteomes" id="UP000294844">
    <property type="component" value="Unassembled WGS sequence"/>
</dbReference>
<keyword evidence="3" id="KW-1185">Reference proteome</keyword>